<evidence type="ECO:0000256" key="8">
    <source>
        <dbReference type="ARBA" id="ARBA00023125"/>
    </source>
</evidence>
<dbReference type="PROSITE" id="PS52039">
    <property type="entry name" value="TOPO_IA_2"/>
    <property type="match status" value="1"/>
</dbReference>
<organism evidence="13 14">
    <name type="scientific">candidate division WOR-3 bacterium JGI_Cruoil_03_44_89</name>
    <dbReference type="NCBI Taxonomy" id="1973748"/>
    <lineage>
        <taxon>Bacteria</taxon>
        <taxon>Bacteria division WOR-3</taxon>
    </lineage>
</organism>
<sequence>MSKDLIIVESPTKARTIKRYLDKGYEVASSSGHILDLPGNKLGVDIEKDFEPSYVPIKGKGKIIKELKQISKKSGRVILATDPDREGEAIAYHIQKVIEREGERVLFYEITEEGVTKALKNPGKINMSKVNAQVARRILDRLVGYTVSPLLWKVFKKSTLSAGRVQSVALRLVCERESEIRSFVPQEYWNVTVRLSSPKTVRLQKEETKDEFDAKLLRLKPKTEKEAGEVVGDISEKKFVVKSFREGKKLRHPKPPYITSTLQQDASANLSMTASRTMKVAQELFEGVEVGGKAIGLITYMRTDSVRIAGEKIKEARKFIKDTYGEEFIPQKPNIYKEKKGAQGAHEAIRPTTLKLPPSKVKRYLTYDQDRLYNMIWRRFLSSQGAAAVYSTRKSIIEAGKYEFEAASEMLDFLGFLSIAGIKEKEGDEVPKLREGEVLSLVSIKKEQEFTKPKPRYTEGSMVKELEARGIGRPSTYAPIIFTIIQRGYVRKEKGKLVPTELGEMVNRVLVKNFSELFDVKFTKEMEEQLDRVEARDIEKKELLSDFYGKFSKSIGRFDTKEARESLEELTDEICEKCGKHMVIKIGKYGRFLACSGYPECKNTRPLNRNSGVEKIGEKCPLCGKDLVIKNSRYGRFIACSGYPDCKFTKPLGTGVRCPECGGEIVERRTKRGKIFYGCKNYPKCHFSMWNHPVQKDCPKCGYGIMGEKGKFLVCPKCGAKVPLGV</sequence>
<feature type="domain" description="Topo IA-type catalytic" evidence="12">
    <location>
        <begin position="126"/>
        <end position="555"/>
    </location>
</feature>
<dbReference type="CDD" id="cd00186">
    <property type="entry name" value="TOP1Ac"/>
    <property type="match status" value="1"/>
</dbReference>
<dbReference type="InterPro" id="IPR013824">
    <property type="entry name" value="Topo_IA_cen_sub1"/>
</dbReference>
<dbReference type="PROSITE" id="PS50880">
    <property type="entry name" value="TOPRIM"/>
    <property type="match status" value="1"/>
</dbReference>
<comment type="caution">
    <text evidence="13">The sequence shown here is derived from an EMBL/GenBank/DDBJ whole genome shotgun (WGS) entry which is preliminary data.</text>
</comment>
<feature type="site" description="Interaction with DNA" evidence="10">
    <location>
        <position position="137"/>
    </location>
</feature>
<dbReference type="EC" id="5.6.2.1" evidence="10"/>
<reference evidence="13 14" key="1">
    <citation type="submission" date="2017-07" db="EMBL/GenBank/DDBJ databases">
        <title>Recovery of genomes from metagenomes via a dereplication, aggregation, and scoring strategy.</title>
        <authorList>
            <person name="Sieber C.M."/>
            <person name="Probst A.J."/>
            <person name="Sharrar A."/>
            <person name="Thomas B.C."/>
            <person name="Hess M."/>
            <person name="Tringe S.G."/>
            <person name="Banfield J.F."/>
        </authorList>
    </citation>
    <scope>NUCLEOTIDE SEQUENCE [LARGE SCALE GENOMIC DNA]</scope>
    <source>
        <strain evidence="13">JGI_Cruoil_03_44_89</strain>
    </source>
</reference>
<feature type="site" description="Interaction with DNA" evidence="10">
    <location>
        <position position="136"/>
    </location>
</feature>
<evidence type="ECO:0000256" key="2">
    <source>
        <dbReference type="ARBA" id="ARBA00009446"/>
    </source>
</evidence>
<evidence type="ECO:0000256" key="3">
    <source>
        <dbReference type="ARBA" id="ARBA00022723"/>
    </source>
</evidence>
<feature type="domain" description="Toprim" evidence="11">
    <location>
        <begin position="3"/>
        <end position="113"/>
    </location>
</feature>
<dbReference type="GO" id="GO:0003917">
    <property type="term" value="F:DNA topoisomerase type I (single strand cut, ATP-independent) activity"/>
    <property type="evidence" value="ECO:0007669"/>
    <property type="project" value="UniProtKB-UniRule"/>
</dbReference>
<dbReference type="Pfam" id="PF01396">
    <property type="entry name" value="Zn_ribbon_Top1"/>
    <property type="match status" value="3"/>
</dbReference>
<dbReference type="GO" id="GO:0005694">
    <property type="term" value="C:chromosome"/>
    <property type="evidence" value="ECO:0007669"/>
    <property type="project" value="InterPro"/>
</dbReference>
<evidence type="ECO:0000313" key="14">
    <source>
        <dbReference type="Proteomes" id="UP000215215"/>
    </source>
</evidence>
<dbReference type="GO" id="GO:0006265">
    <property type="term" value="P:DNA topological change"/>
    <property type="evidence" value="ECO:0007669"/>
    <property type="project" value="UniProtKB-UniRule"/>
</dbReference>
<dbReference type="SMART" id="SM00437">
    <property type="entry name" value="TOP1Ac"/>
    <property type="match status" value="1"/>
</dbReference>
<dbReference type="InterPro" id="IPR003602">
    <property type="entry name" value="Topo_IA_DNA-bd_dom"/>
</dbReference>
<feature type="site" description="Interaction with DNA" evidence="10">
    <location>
        <position position="302"/>
    </location>
</feature>
<evidence type="ECO:0000313" key="13">
    <source>
        <dbReference type="EMBL" id="OYD15328.1"/>
    </source>
</evidence>
<feature type="site" description="Interaction with DNA" evidence="10">
    <location>
        <position position="145"/>
    </location>
</feature>
<gene>
    <name evidence="10" type="primary">topA</name>
    <name evidence="13" type="ORF">CH333_05975</name>
</gene>
<evidence type="ECO:0000256" key="6">
    <source>
        <dbReference type="ARBA" id="ARBA00022842"/>
    </source>
</evidence>
<dbReference type="EMBL" id="NOZQ01000129">
    <property type="protein sequence ID" value="OYD15328.1"/>
    <property type="molecule type" value="Genomic_DNA"/>
</dbReference>
<dbReference type="InterPro" id="IPR028612">
    <property type="entry name" value="Topoisom_1_IA"/>
</dbReference>
<dbReference type="NCBIfam" id="TIGR01051">
    <property type="entry name" value="topA_bact"/>
    <property type="match status" value="1"/>
</dbReference>
<dbReference type="PANTHER" id="PTHR42785:SF1">
    <property type="entry name" value="DNA TOPOISOMERASE"/>
    <property type="match status" value="1"/>
</dbReference>
<evidence type="ECO:0000256" key="4">
    <source>
        <dbReference type="ARBA" id="ARBA00022771"/>
    </source>
</evidence>
<feature type="site" description="Interaction with DNA" evidence="10">
    <location>
        <position position="152"/>
    </location>
</feature>
<dbReference type="InterPro" id="IPR023405">
    <property type="entry name" value="Topo_IA_core_domain"/>
</dbReference>
<dbReference type="HAMAP" id="MF_00952">
    <property type="entry name" value="Topoisom_1_prok"/>
    <property type="match status" value="1"/>
</dbReference>
<keyword evidence="9 10" id="KW-0413">Isomerase</keyword>
<evidence type="ECO:0000256" key="1">
    <source>
        <dbReference type="ARBA" id="ARBA00000213"/>
    </source>
</evidence>
<keyword evidence="6" id="KW-0460">Magnesium</keyword>
<keyword evidence="8 10" id="KW-0238">DNA-binding</keyword>
<dbReference type="AlphaFoldDB" id="A0A235BSP4"/>
<proteinExistence type="inferred from homology"/>
<dbReference type="InterPro" id="IPR034149">
    <property type="entry name" value="TOPRIM_TopoI"/>
</dbReference>
<dbReference type="Gene3D" id="3.40.50.140">
    <property type="match status" value="1"/>
</dbReference>
<dbReference type="Gene3D" id="2.70.20.10">
    <property type="entry name" value="Topoisomerase I, domain 3"/>
    <property type="match status" value="1"/>
</dbReference>
<accession>A0A235BSP4</accession>
<dbReference type="Gene3D" id="1.10.460.10">
    <property type="entry name" value="Topoisomerase I, domain 2"/>
    <property type="match status" value="1"/>
</dbReference>
<dbReference type="InterPro" id="IPR013826">
    <property type="entry name" value="Topo_IA_cen_sub3"/>
</dbReference>
<feature type="region of interest" description="Interaction with DNA" evidence="10">
    <location>
        <begin position="161"/>
        <end position="166"/>
    </location>
</feature>
<dbReference type="Gene3D" id="3.30.65.10">
    <property type="entry name" value="Bacterial Topoisomerase I, domain 1"/>
    <property type="match status" value="3"/>
</dbReference>
<comment type="similarity">
    <text evidence="2 10">Belongs to the type IA topoisomerase family.</text>
</comment>
<feature type="active site" description="O-(5'-phospho-DNA)-tyrosine intermediate" evidence="10">
    <location>
        <position position="300"/>
    </location>
</feature>
<dbReference type="InterPro" id="IPR000380">
    <property type="entry name" value="Topo_IA"/>
</dbReference>
<dbReference type="SUPFAM" id="SSF57783">
    <property type="entry name" value="Zinc beta-ribbon"/>
    <property type="match status" value="3"/>
</dbReference>
<dbReference type="InterPro" id="IPR013498">
    <property type="entry name" value="Topo_IA_Znf"/>
</dbReference>
<keyword evidence="7 10" id="KW-0799">Topoisomerase</keyword>
<evidence type="ECO:0000259" key="11">
    <source>
        <dbReference type="PROSITE" id="PS50880"/>
    </source>
</evidence>
<keyword evidence="5" id="KW-0862">Zinc</keyword>
<dbReference type="SUPFAM" id="SSF56712">
    <property type="entry name" value="Prokaryotic type I DNA topoisomerase"/>
    <property type="match status" value="1"/>
</dbReference>
<feature type="site" description="Interaction with DNA" evidence="10">
    <location>
        <position position="140"/>
    </location>
</feature>
<dbReference type="InterPro" id="IPR005733">
    <property type="entry name" value="TopoI_bac-type"/>
</dbReference>
<dbReference type="Pfam" id="PF01751">
    <property type="entry name" value="Toprim"/>
    <property type="match status" value="1"/>
</dbReference>
<dbReference type="GO" id="GO:0008270">
    <property type="term" value="F:zinc ion binding"/>
    <property type="evidence" value="ECO:0007669"/>
    <property type="project" value="UniProtKB-KW"/>
</dbReference>
<comment type="subunit">
    <text evidence="10">Monomer.</text>
</comment>
<dbReference type="PRINTS" id="PR00417">
    <property type="entry name" value="PRTPISMRASEI"/>
</dbReference>
<dbReference type="Gene3D" id="1.10.290.10">
    <property type="entry name" value="Topoisomerase I, domain 4"/>
    <property type="match status" value="1"/>
</dbReference>
<evidence type="ECO:0000259" key="12">
    <source>
        <dbReference type="PROSITE" id="PS52039"/>
    </source>
</evidence>
<keyword evidence="3" id="KW-0479">Metal-binding</keyword>
<protein>
    <recommendedName>
        <fullName evidence="10">DNA topoisomerase 1</fullName>
        <ecNumber evidence="10">5.6.2.1</ecNumber>
    </recommendedName>
    <alternativeName>
        <fullName evidence="10">DNA topoisomerase I</fullName>
    </alternativeName>
</protein>
<evidence type="ECO:0000256" key="7">
    <source>
        <dbReference type="ARBA" id="ARBA00023029"/>
    </source>
</evidence>
<dbReference type="InterPro" id="IPR013825">
    <property type="entry name" value="Topo_IA_cen_sub2"/>
</dbReference>
<evidence type="ECO:0000256" key="10">
    <source>
        <dbReference type="HAMAP-Rule" id="MF_00952"/>
    </source>
</evidence>
<feature type="site" description="Interaction with DNA" evidence="10">
    <location>
        <position position="487"/>
    </location>
</feature>
<dbReference type="SMART" id="SM00436">
    <property type="entry name" value="TOP1Bc"/>
    <property type="match status" value="1"/>
</dbReference>
<dbReference type="InterPro" id="IPR006171">
    <property type="entry name" value="TOPRIM_dom"/>
</dbReference>
<comment type="catalytic activity">
    <reaction evidence="1 10">
        <text>ATP-independent breakage of single-stranded DNA, followed by passage and rejoining.</text>
        <dbReference type="EC" id="5.6.2.1"/>
    </reaction>
</comment>
<dbReference type="GO" id="GO:0003677">
    <property type="term" value="F:DNA binding"/>
    <property type="evidence" value="ECO:0007669"/>
    <property type="project" value="UniProtKB-KW"/>
</dbReference>
<comment type="function">
    <text evidence="10">Releases the supercoiling and torsional tension of DNA, which is introduced during the DNA replication and transcription, by transiently cleaving and rejoining one strand of the DNA duplex. Introduces a single-strand break via transesterification at a target site in duplex DNA. The scissile phosphodiester is attacked by the catalytic tyrosine of the enzyme, resulting in the formation of a DNA-(5'-phosphotyrosyl)-enzyme intermediate and the expulsion of a 3'-OH DNA strand. The free DNA strand then undergoes passage around the unbroken strand, thus removing DNA supercoils. Finally, in the religation step, the DNA 3'-OH attacks the covalent intermediate to expel the active-site tyrosine and restore the DNA phosphodiester backbone.</text>
</comment>
<dbReference type="Pfam" id="PF01131">
    <property type="entry name" value="Topoisom_bac"/>
    <property type="match status" value="1"/>
</dbReference>
<keyword evidence="4" id="KW-0863">Zinc-finger</keyword>
<dbReference type="InterPro" id="IPR003601">
    <property type="entry name" value="Topo_IA_2"/>
</dbReference>
<dbReference type="InterPro" id="IPR013497">
    <property type="entry name" value="Topo_IA_cen"/>
</dbReference>
<dbReference type="Proteomes" id="UP000215215">
    <property type="component" value="Unassembled WGS sequence"/>
</dbReference>
<dbReference type="CDD" id="cd03363">
    <property type="entry name" value="TOPRIM_TopoIA_TopoI"/>
    <property type="match status" value="1"/>
</dbReference>
<dbReference type="PANTHER" id="PTHR42785">
    <property type="entry name" value="DNA TOPOISOMERASE, TYPE IA, CORE"/>
    <property type="match status" value="1"/>
</dbReference>
<evidence type="ECO:0000256" key="9">
    <source>
        <dbReference type="ARBA" id="ARBA00023235"/>
    </source>
</evidence>
<feature type="site" description="Interaction with DNA" evidence="10">
    <location>
        <position position="33"/>
    </location>
</feature>
<name>A0A235BSP4_UNCW3</name>
<evidence type="ECO:0000256" key="5">
    <source>
        <dbReference type="ARBA" id="ARBA00022833"/>
    </source>
</evidence>
<dbReference type="SMART" id="SM00493">
    <property type="entry name" value="TOPRIM"/>
    <property type="match status" value="1"/>
</dbReference>